<proteinExistence type="predicted"/>
<evidence type="ECO:0000313" key="5">
    <source>
        <dbReference type="Proteomes" id="UP001172738"/>
    </source>
</evidence>
<sequence length="855" mass="87528">MTATHPRTLMHALLVLLLALAMLAMPVHAHAASDEFAANEVGLDDGYVTLTWTGWELSTDGGSIGELDPGDVLTYSFEVAMVDPNASPVTSLMMQRDPFSAAILSASGTESAPLVGSGVTYQGSIDLPVDEMMITTAGEGPYNALLLLTYRVATDTDVASGLWRLVDYGTLEGPAERPTYDGVIRVSNVAQLDEREGVVGDGLAAPGDRVRYEIRSLGGTGDFLRFGSIDPATGVDVYYERGGPNSVRVYADEAMAHLLYTEWRTVTEADLVAGAVVREPWEVDTVLMRESGGLPVQSSRTIEFAPVATEAGSIALGDLQLTATVVDASGVPVDPADAEPGDFLRYGIDHTNAGDVTLNYREITVTDSAGPVLTDVDDALGQAAGGGLGGAAAFSSADAYAHVRPLTEDDLARGYVQAEASVAVGFDATHLADPATAQALIAFAELTPEATWTVDGELVDSNGDGVGQAGEQVQLTYALANDPASLQAVTVASVDESGDIAPLGTGADGRALAIGEAAQWSRTVTITPAMEAAGSLDYATTAHLVGAVDGLSYPVGAAAVEMPEIGEYVAPTLDFAVTADFVDADGDGSPSIGETATFLATLQNIGGHALRDIVLADATTSDLAGILPGDVALAPDGVLTWTVQHRLTAEDFARGSVTYGAVLDARGMAQAAASATLSGVSFAAFEEDLLPELEGVIVLCMDGEPVTELARGEGFGVSLDECGAPVGQGATAYLFSTPVRLGDAALTLTVPQATEPGAHRVAVYGFDGRLVGWAPLTVLGPVDDSGELGTGGSSSEDGAASGEGTSDGTAASEGALASTGVQESVLATWAVAAACVLAGASVLVLRRRRQAAVPK</sequence>
<gene>
    <name evidence="4" type="ORF">QQX04_10630</name>
</gene>
<dbReference type="RefSeq" id="WP_301128998.1">
    <property type="nucleotide sequence ID" value="NZ_JAUHPV010000006.1"/>
</dbReference>
<feature type="region of interest" description="Disordered" evidence="1">
    <location>
        <begin position="784"/>
        <end position="813"/>
    </location>
</feature>
<evidence type="ECO:0000256" key="3">
    <source>
        <dbReference type="SAM" id="SignalP"/>
    </source>
</evidence>
<feature type="transmembrane region" description="Helical" evidence="2">
    <location>
        <begin position="826"/>
        <end position="845"/>
    </location>
</feature>
<name>A0ABT8G2S1_9MICO</name>
<dbReference type="NCBIfam" id="TIGR01167">
    <property type="entry name" value="LPXTG_anchor"/>
    <property type="match status" value="1"/>
</dbReference>
<organism evidence="4 5">
    <name type="scientific">Demequina zhanjiangensis</name>
    <dbReference type="NCBI Taxonomy" id="3051659"/>
    <lineage>
        <taxon>Bacteria</taxon>
        <taxon>Bacillati</taxon>
        <taxon>Actinomycetota</taxon>
        <taxon>Actinomycetes</taxon>
        <taxon>Micrococcales</taxon>
        <taxon>Demequinaceae</taxon>
        <taxon>Demequina</taxon>
    </lineage>
</organism>
<feature type="signal peptide" evidence="3">
    <location>
        <begin position="1"/>
        <end position="31"/>
    </location>
</feature>
<dbReference type="EMBL" id="JAUHPV010000006">
    <property type="protein sequence ID" value="MDN4473446.1"/>
    <property type="molecule type" value="Genomic_DNA"/>
</dbReference>
<accession>A0ABT8G2S1</accession>
<keyword evidence="2" id="KW-0812">Transmembrane</keyword>
<reference evidence="4" key="1">
    <citation type="submission" date="2023-06" db="EMBL/GenBank/DDBJ databases">
        <title>SYSU T00b26.</title>
        <authorList>
            <person name="Gao L."/>
            <person name="Fang B.-Z."/>
            <person name="Li W.-J."/>
        </authorList>
    </citation>
    <scope>NUCLEOTIDE SEQUENCE</scope>
    <source>
        <strain evidence="4">SYSU T00b26</strain>
    </source>
</reference>
<protein>
    <submittedName>
        <fullName evidence="4">LPXTG cell wall anchor domain-containing protein</fullName>
    </submittedName>
</protein>
<keyword evidence="2" id="KW-1133">Transmembrane helix</keyword>
<comment type="caution">
    <text evidence="4">The sequence shown here is derived from an EMBL/GenBank/DDBJ whole genome shotgun (WGS) entry which is preliminary data.</text>
</comment>
<feature type="chain" id="PRO_5045251403" evidence="3">
    <location>
        <begin position="32"/>
        <end position="855"/>
    </location>
</feature>
<evidence type="ECO:0000313" key="4">
    <source>
        <dbReference type="EMBL" id="MDN4473446.1"/>
    </source>
</evidence>
<feature type="compositionally biased region" description="Low complexity" evidence="1">
    <location>
        <begin position="793"/>
        <end position="806"/>
    </location>
</feature>
<evidence type="ECO:0000256" key="2">
    <source>
        <dbReference type="SAM" id="Phobius"/>
    </source>
</evidence>
<keyword evidence="5" id="KW-1185">Reference proteome</keyword>
<dbReference type="Proteomes" id="UP001172738">
    <property type="component" value="Unassembled WGS sequence"/>
</dbReference>
<keyword evidence="2" id="KW-0472">Membrane</keyword>
<keyword evidence="3" id="KW-0732">Signal</keyword>
<evidence type="ECO:0000256" key="1">
    <source>
        <dbReference type="SAM" id="MobiDB-lite"/>
    </source>
</evidence>